<organism evidence="1">
    <name type="scientific">human gut metagenome</name>
    <dbReference type="NCBI Taxonomy" id="408170"/>
    <lineage>
        <taxon>unclassified sequences</taxon>
        <taxon>metagenomes</taxon>
        <taxon>organismal metagenomes</taxon>
    </lineage>
</organism>
<comment type="caution">
    <text evidence="1">The sequence shown here is derived from an EMBL/GenBank/DDBJ whole genome shotgun (WGS) entry which is preliminary data.</text>
</comment>
<accession>K1S4B6</accession>
<reference evidence="1" key="1">
    <citation type="journal article" date="2013" name="Environ. Microbiol.">
        <title>Microbiota from the distal guts of lean and obese adolescents exhibit partial functional redundancy besides clear differences in community structure.</title>
        <authorList>
            <person name="Ferrer M."/>
            <person name="Ruiz A."/>
            <person name="Lanza F."/>
            <person name="Haange S.B."/>
            <person name="Oberbach A."/>
            <person name="Till H."/>
            <person name="Bargiela R."/>
            <person name="Campoy C."/>
            <person name="Segura M.T."/>
            <person name="Richter M."/>
            <person name="von Bergen M."/>
            <person name="Seifert J."/>
            <person name="Suarez A."/>
        </authorList>
    </citation>
    <scope>NUCLEOTIDE SEQUENCE</scope>
</reference>
<gene>
    <name evidence="1" type="ORF">OBE_14217</name>
</gene>
<keyword evidence="1" id="KW-0449">Lipoprotein</keyword>
<feature type="non-terminal residue" evidence="1">
    <location>
        <position position="1"/>
    </location>
</feature>
<sequence>TLLKWNNGYLYYGDVKISGVEKPQSVGSITEVKDEETGEVIGYVIELDGKSATFSLVC</sequence>
<protein>
    <submittedName>
        <fullName evidence="1">Lipoprotein</fullName>
    </submittedName>
</protein>
<name>K1S4B6_9ZZZZ</name>
<dbReference type="AlphaFoldDB" id="K1S4B6"/>
<dbReference type="EMBL" id="AJWZ01009798">
    <property type="protein sequence ID" value="EKC50274.1"/>
    <property type="molecule type" value="Genomic_DNA"/>
</dbReference>
<evidence type="ECO:0000313" key="1">
    <source>
        <dbReference type="EMBL" id="EKC50274.1"/>
    </source>
</evidence>
<proteinExistence type="predicted"/>